<proteinExistence type="predicted"/>
<keyword evidence="3" id="KW-1185">Reference proteome</keyword>
<feature type="chain" id="PRO_5040170970" evidence="1">
    <location>
        <begin position="38"/>
        <end position="120"/>
    </location>
</feature>
<feature type="signal peptide" evidence="1">
    <location>
        <begin position="1"/>
        <end position="37"/>
    </location>
</feature>
<evidence type="ECO:0000313" key="3">
    <source>
        <dbReference type="Proteomes" id="UP000777438"/>
    </source>
</evidence>
<dbReference type="AlphaFoldDB" id="A0A9P9AMC6"/>
<keyword evidence="1" id="KW-0732">Signal</keyword>
<dbReference type="EMBL" id="JAGPYM010000031">
    <property type="protein sequence ID" value="KAH6877155.1"/>
    <property type="molecule type" value="Genomic_DNA"/>
</dbReference>
<dbReference type="OrthoDB" id="2017974at2759"/>
<evidence type="ECO:0000313" key="2">
    <source>
        <dbReference type="EMBL" id="KAH6877155.1"/>
    </source>
</evidence>
<dbReference type="Proteomes" id="UP000777438">
    <property type="component" value="Unassembled WGS sequence"/>
</dbReference>
<sequence length="120" mass="13312">MLASKYAMPARMWRHGIRNLAGLAYAMMALLCETVPALENMCIERFGDLDCYRMAIEEYVIRERGGADTAWKQFIEEVMPQRGVSALAVLDIASGRDANLIVSNGCLSHGQRRKAAKCGD</sequence>
<reference evidence="2 3" key="1">
    <citation type="journal article" date="2021" name="Nat. Commun.">
        <title>Genetic determinants of endophytism in the Arabidopsis root mycobiome.</title>
        <authorList>
            <person name="Mesny F."/>
            <person name="Miyauchi S."/>
            <person name="Thiergart T."/>
            <person name="Pickel B."/>
            <person name="Atanasova L."/>
            <person name="Karlsson M."/>
            <person name="Huettel B."/>
            <person name="Barry K.W."/>
            <person name="Haridas S."/>
            <person name="Chen C."/>
            <person name="Bauer D."/>
            <person name="Andreopoulos W."/>
            <person name="Pangilinan J."/>
            <person name="LaButti K."/>
            <person name="Riley R."/>
            <person name="Lipzen A."/>
            <person name="Clum A."/>
            <person name="Drula E."/>
            <person name="Henrissat B."/>
            <person name="Kohler A."/>
            <person name="Grigoriev I.V."/>
            <person name="Martin F.M."/>
            <person name="Hacquard S."/>
        </authorList>
    </citation>
    <scope>NUCLEOTIDE SEQUENCE [LARGE SCALE GENOMIC DNA]</scope>
    <source>
        <strain evidence="2 3">MPI-CAGE-CH-0241</strain>
    </source>
</reference>
<gene>
    <name evidence="2" type="ORF">B0T10DRAFT_584590</name>
</gene>
<organism evidence="2 3">
    <name type="scientific">Thelonectria olida</name>
    <dbReference type="NCBI Taxonomy" id="1576542"/>
    <lineage>
        <taxon>Eukaryota</taxon>
        <taxon>Fungi</taxon>
        <taxon>Dikarya</taxon>
        <taxon>Ascomycota</taxon>
        <taxon>Pezizomycotina</taxon>
        <taxon>Sordariomycetes</taxon>
        <taxon>Hypocreomycetidae</taxon>
        <taxon>Hypocreales</taxon>
        <taxon>Nectriaceae</taxon>
        <taxon>Thelonectria</taxon>
    </lineage>
</organism>
<protein>
    <submittedName>
        <fullName evidence="2">Uncharacterized protein</fullName>
    </submittedName>
</protein>
<comment type="caution">
    <text evidence="2">The sequence shown here is derived from an EMBL/GenBank/DDBJ whole genome shotgun (WGS) entry which is preliminary data.</text>
</comment>
<evidence type="ECO:0000256" key="1">
    <source>
        <dbReference type="SAM" id="SignalP"/>
    </source>
</evidence>
<accession>A0A9P9AMC6</accession>
<name>A0A9P9AMC6_9HYPO</name>